<evidence type="ECO:0000313" key="1">
    <source>
        <dbReference type="EMBL" id="KAI8538449.1"/>
    </source>
</evidence>
<name>A0ACC0MCZ3_RHOML</name>
<reference evidence="1" key="1">
    <citation type="submission" date="2022-02" db="EMBL/GenBank/DDBJ databases">
        <title>Plant Genome Project.</title>
        <authorList>
            <person name="Zhang R.-G."/>
        </authorList>
    </citation>
    <scope>NUCLEOTIDE SEQUENCE</scope>
    <source>
        <strain evidence="1">AT1</strain>
    </source>
</reference>
<protein>
    <submittedName>
        <fullName evidence="1">Uncharacterized protein</fullName>
    </submittedName>
</protein>
<organism evidence="1 2">
    <name type="scientific">Rhododendron molle</name>
    <name type="common">Chinese azalea</name>
    <name type="synonym">Azalea mollis</name>
    <dbReference type="NCBI Taxonomy" id="49168"/>
    <lineage>
        <taxon>Eukaryota</taxon>
        <taxon>Viridiplantae</taxon>
        <taxon>Streptophyta</taxon>
        <taxon>Embryophyta</taxon>
        <taxon>Tracheophyta</taxon>
        <taxon>Spermatophyta</taxon>
        <taxon>Magnoliopsida</taxon>
        <taxon>eudicotyledons</taxon>
        <taxon>Gunneridae</taxon>
        <taxon>Pentapetalae</taxon>
        <taxon>asterids</taxon>
        <taxon>Ericales</taxon>
        <taxon>Ericaceae</taxon>
        <taxon>Ericoideae</taxon>
        <taxon>Rhodoreae</taxon>
        <taxon>Rhododendron</taxon>
    </lineage>
</organism>
<dbReference type="Proteomes" id="UP001062846">
    <property type="component" value="Chromosome 9"/>
</dbReference>
<accession>A0ACC0MCZ3</accession>
<gene>
    <name evidence="1" type="ORF">RHMOL_Rhmol09G0104600</name>
</gene>
<dbReference type="EMBL" id="CM046396">
    <property type="protein sequence ID" value="KAI8538449.1"/>
    <property type="molecule type" value="Genomic_DNA"/>
</dbReference>
<proteinExistence type="predicted"/>
<comment type="caution">
    <text evidence="1">The sequence shown here is derived from an EMBL/GenBank/DDBJ whole genome shotgun (WGS) entry which is preliminary data.</text>
</comment>
<sequence>MKRTHPIVSAKKRKDDQTSTLEVGEVGGRRRRQRQKKVVREAGEEENRPEVEQPMEEDAIEVEEEARPDVQARSPMHKRRRMRLGPMDRRRRRPSPIHKRRRRPRPMHTLRQ</sequence>
<keyword evidence="2" id="KW-1185">Reference proteome</keyword>
<evidence type="ECO:0000313" key="2">
    <source>
        <dbReference type="Proteomes" id="UP001062846"/>
    </source>
</evidence>